<reference evidence="2 3" key="1">
    <citation type="submission" date="2024-08" db="EMBL/GenBank/DDBJ databases">
        <authorList>
            <person name="Cucini C."/>
            <person name="Frati F."/>
        </authorList>
    </citation>
    <scope>NUCLEOTIDE SEQUENCE [LARGE SCALE GENOMIC DNA]</scope>
</reference>
<dbReference type="Pfam" id="PF00856">
    <property type="entry name" value="SET"/>
    <property type="match status" value="1"/>
</dbReference>
<evidence type="ECO:0000259" key="1">
    <source>
        <dbReference type="PROSITE" id="PS50280"/>
    </source>
</evidence>
<dbReference type="Proteomes" id="UP001642540">
    <property type="component" value="Unassembled WGS sequence"/>
</dbReference>
<dbReference type="EMBL" id="CAXLJM020000007">
    <property type="protein sequence ID" value="CAL8074201.1"/>
    <property type="molecule type" value="Genomic_DNA"/>
</dbReference>
<dbReference type="SUPFAM" id="SSF82199">
    <property type="entry name" value="SET domain"/>
    <property type="match status" value="1"/>
</dbReference>
<sequence length="587" mass="67160">MDNMDVECSSSSASAATTMQVDCCSWNPIRSGDEDENGKSSHIILNCNNNIESNTKNGFEQSLISPLSHHHQEEMPVQIRSTAKGEIVNNTNGRYLVASKDFKKGDLIFRENALISGPSSCSSLNVEGLPVCLSCYSLVQTHYRCRKCAFPMCNPTCEQDGKHAIFECPIFASNHVSPDQILDPETITILRSLLLRDKDAKSWFKLLELQQELEEECQQSSSNAMALLCDALTFIHQVCDLDQFDFDTVEQITRIIDMNGFGSEDRQRALLYRYGTYVYENGSLLAHSCIPNAYRVINPNSQLEVYASVPIKAGEIIKTVYTETFLGTVERRKFLQDYFYLSCSCSRCSSPSECDTFFQAIKCQHDENCQKSIEAVYLPTKPLVPNSEWQCTLCKDVKEYDFISAIEETVRSDLNEIDGDRSMDRVLKLEAVAGKHRGVSLHPNHFLILRTEYDIVQRMSFILYRNKLIRMQVEFVLRYVELIRKVLHVLNVILPGFNRHRGRVLYFLQQGLMYLIQYKTNPNNKKRVDSKSLSTLTEEYQEFLSVREEGRWILMVEPEGSEERLLANEMMTDHNGELEILKKVITG</sequence>
<gene>
    <name evidence="2" type="ORF">ODALV1_LOCUS2824</name>
</gene>
<proteinExistence type="predicted"/>
<dbReference type="InterPro" id="IPR001214">
    <property type="entry name" value="SET_dom"/>
</dbReference>
<organism evidence="2 3">
    <name type="scientific">Orchesella dallaii</name>
    <dbReference type="NCBI Taxonomy" id="48710"/>
    <lineage>
        <taxon>Eukaryota</taxon>
        <taxon>Metazoa</taxon>
        <taxon>Ecdysozoa</taxon>
        <taxon>Arthropoda</taxon>
        <taxon>Hexapoda</taxon>
        <taxon>Collembola</taxon>
        <taxon>Entomobryomorpha</taxon>
        <taxon>Entomobryoidea</taxon>
        <taxon>Orchesellidae</taxon>
        <taxon>Orchesellinae</taxon>
        <taxon>Orchesella</taxon>
    </lineage>
</organism>
<dbReference type="CDD" id="cd20071">
    <property type="entry name" value="SET_SMYD"/>
    <property type="match status" value="1"/>
</dbReference>
<accession>A0ABP1PT18</accession>
<feature type="domain" description="SET" evidence="1">
    <location>
        <begin position="75"/>
        <end position="322"/>
    </location>
</feature>
<dbReference type="PANTHER" id="PTHR46455">
    <property type="entry name" value="SET AND MYND DOMAIN CONTAINING, ARTHROPOD-SPECIFIC, MEMBER 4, ISOFORM A"/>
    <property type="match status" value="1"/>
</dbReference>
<dbReference type="Gene3D" id="1.10.220.160">
    <property type="match status" value="1"/>
</dbReference>
<evidence type="ECO:0000313" key="3">
    <source>
        <dbReference type="Proteomes" id="UP001642540"/>
    </source>
</evidence>
<protein>
    <recommendedName>
        <fullName evidence="1">SET domain-containing protein</fullName>
    </recommendedName>
</protein>
<dbReference type="InterPro" id="IPR053010">
    <property type="entry name" value="SET_SmydA-8"/>
</dbReference>
<dbReference type="PROSITE" id="PS50280">
    <property type="entry name" value="SET"/>
    <property type="match status" value="1"/>
</dbReference>
<dbReference type="PANTHER" id="PTHR46455:SF5">
    <property type="entry name" value="SET AND MYND DOMAIN CONTAINING, ARTHROPOD-SPECIFIC, MEMBER 4, ISOFORM A"/>
    <property type="match status" value="1"/>
</dbReference>
<comment type="caution">
    <text evidence="2">The sequence shown here is derived from an EMBL/GenBank/DDBJ whole genome shotgun (WGS) entry which is preliminary data.</text>
</comment>
<dbReference type="Gene3D" id="6.10.140.2220">
    <property type="match status" value="1"/>
</dbReference>
<name>A0ABP1PT18_9HEXA</name>
<keyword evidence="3" id="KW-1185">Reference proteome</keyword>
<dbReference type="Gene3D" id="2.170.270.10">
    <property type="entry name" value="SET domain"/>
    <property type="match status" value="1"/>
</dbReference>
<evidence type="ECO:0000313" key="2">
    <source>
        <dbReference type="EMBL" id="CAL8074201.1"/>
    </source>
</evidence>
<dbReference type="InterPro" id="IPR046341">
    <property type="entry name" value="SET_dom_sf"/>
</dbReference>